<evidence type="ECO:0000313" key="4">
    <source>
        <dbReference type="Proteomes" id="UP000054740"/>
    </source>
</evidence>
<accession>A0A158HN76</accession>
<reference evidence="4" key="1">
    <citation type="submission" date="2016-01" db="EMBL/GenBank/DDBJ databases">
        <authorList>
            <person name="Peeters C."/>
        </authorList>
    </citation>
    <scope>NUCLEOTIDE SEQUENCE [LARGE SCALE GENOMIC DNA]</scope>
</reference>
<name>A0A158HN76_CABCO</name>
<dbReference type="AlphaFoldDB" id="A0A158HN76"/>
<evidence type="ECO:0000259" key="2">
    <source>
        <dbReference type="Pfam" id="PF04909"/>
    </source>
</evidence>
<dbReference type="InterPro" id="IPR052350">
    <property type="entry name" value="Metallo-dep_Lactonases"/>
</dbReference>
<feature type="domain" description="Amidohydrolase-related" evidence="2">
    <location>
        <begin position="40"/>
        <end position="349"/>
    </location>
</feature>
<dbReference type="PANTHER" id="PTHR43569:SF1">
    <property type="entry name" value="BLL3371 PROTEIN"/>
    <property type="match status" value="1"/>
</dbReference>
<proteinExistence type="inferred from homology"/>
<dbReference type="SUPFAM" id="SSF51556">
    <property type="entry name" value="Metallo-dependent hydrolases"/>
    <property type="match status" value="1"/>
</dbReference>
<protein>
    <submittedName>
        <fullName evidence="3">Amidohydrolase</fullName>
    </submittedName>
</protein>
<comment type="similarity">
    <text evidence="1">Belongs to the metallo-dependent hydrolases superfamily.</text>
</comment>
<dbReference type="Pfam" id="PF04909">
    <property type="entry name" value="Amidohydro_2"/>
    <property type="match status" value="1"/>
</dbReference>
<gene>
    <name evidence="3" type="ORF">AWB70_03495</name>
</gene>
<evidence type="ECO:0000313" key="3">
    <source>
        <dbReference type="EMBL" id="SAL45130.1"/>
    </source>
</evidence>
<dbReference type="GO" id="GO:0016787">
    <property type="term" value="F:hydrolase activity"/>
    <property type="evidence" value="ECO:0007669"/>
    <property type="project" value="UniProtKB-KW"/>
</dbReference>
<dbReference type="RefSeq" id="WP_053570498.1">
    <property type="nucleotide sequence ID" value="NZ_FCNY02000008.1"/>
</dbReference>
<sequence>MNEPLTAPRDIAKAAPHIAIRPEWLALRTEPALEPDLPIIDAHHHLWEFADKRYRSRDLLDDLASGHNVRATVFVECKTHYDTDGPEERASAGEMRFALAEAREAEALGTFTRVGAAFVGNVDLTLGAAAGPALDHLIDVSEGRLRSIRNIAVWHANPDVRPSAATPPARLLLDPSFQAGIAQLAPRQLAFDAWLIHTQLPELCQLADKFGDTPIVLNHVGGPLALGPYRGHRDAVFAAWRDDMARLSSYANVHVKLGGFGMPLFGFDFERTALPPDSASVAEAIRPYVETCIETFGASRCMFESNFPVDKGCFGYGIAWNAYKRVTANLPASDRAALFHDTAARFYRIR</sequence>
<dbReference type="Proteomes" id="UP000054740">
    <property type="component" value="Unassembled WGS sequence"/>
</dbReference>
<evidence type="ECO:0000256" key="1">
    <source>
        <dbReference type="ARBA" id="ARBA00038310"/>
    </source>
</evidence>
<keyword evidence="4" id="KW-1185">Reference proteome</keyword>
<organism evidence="3 4">
    <name type="scientific">Caballeronia cordobensis</name>
    <name type="common">Burkholderia cordobensis</name>
    <dbReference type="NCBI Taxonomy" id="1353886"/>
    <lineage>
        <taxon>Bacteria</taxon>
        <taxon>Pseudomonadati</taxon>
        <taxon>Pseudomonadota</taxon>
        <taxon>Betaproteobacteria</taxon>
        <taxon>Burkholderiales</taxon>
        <taxon>Burkholderiaceae</taxon>
        <taxon>Caballeronia</taxon>
    </lineage>
</organism>
<dbReference type="EMBL" id="FCNY02000008">
    <property type="protein sequence ID" value="SAL45130.1"/>
    <property type="molecule type" value="Genomic_DNA"/>
</dbReference>
<keyword evidence="3" id="KW-0378">Hydrolase</keyword>
<dbReference type="InterPro" id="IPR006680">
    <property type="entry name" value="Amidohydro-rel"/>
</dbReference>
<dbReference type="InterPro" id="IPR032466">
    <property type="entry name" value="Metal_Hydrolase"/>
</dbReference>
<dbReference type="Gene3D" id="3.20.20.140">
    <property type="entry name" value="Metal-dependent hydrolases"/>
    <property type="match status" value="1"/>
</dbReference>
<dbReference type="PANTHER" id="PTHR43569">
    <property type="entry name" value="AMIDOHYDROLASE"/>
    <property type="match status" value="1"/>
</dbReference>